<dbReference type="PROSITE" id="PS50076">
    <property type="entry name" value="DNAJ_2"/>
    <property type="match status" value="1"/>
</dbReference>
<comment type="caution">
    <text evidence="9">The sequence shown here is derived from an EMBL/GenBank/DDBJ whole genome shotgun (WGS) entry which is preliminary data.</text>
</comment>
<evidence type="ECO:0000313" key="10">
    <source>
        <dbReference type="Proteomes" id="UP000663874"/>
    </source>
</evidence>
<dbReference type="AlphaFoldDB" id="A0A819G213"/>
<evidence type="ECO:0000256" key="3">
    <source>
        <dbReference type="ARBA" id="ARBA00022679"/>
    </source>
</evidence>
<dbReference type="Gene3D" id="1.10.287.110">
    <property type="entry name" value="DnaJ domain"/>
    <property type="match status" value="1"/>
</dbReference>
<dbReference type="Proteomes" id="UP000663874">
    <property type="component" value="Unassembled WGS sequence"/>
</dbReference>
<gene>
    <name evidence="9" type="ORF">FNK824_LOCUS19410</name>
</gene>
<keyword evidence="7" id="KW-0472">Membrane</keyword>
<dbReference type="InterPro" id="IPR000768">
    <property type="entry name" value="ART"/>
</dbReference>
<sequence>MPLSENNFFDQFEFVPQFTCDQYLVDVPMNNVTVEIEKATNKVAMMDYDGLTKHQAIFIALYCQESSDPNCSFYYLINQFMRERKDQLLCMRSALYLLESGLRSLPPIEDVAWRGINIAPDLKKFVVGRTVCFSGICSTSVDKDQTLQFMKVPPRLGIHKRTLFKLHMLNGVSIQKWSPWKQEQEVVASFCSCWEVIEVEQNQNEFFDTIGPYHCDYYIELRQLPSEPLFRSNNVLTGLYLLSKINFEKPADLSTNFKTKFLDFYHQLADANAQEILELVLLTTNYWNKEDKNFKNNPENKEIFDLISQFLEGIRTLSIEFQHHGIDLPRGFEICETHQIYAAVHLLYDKNDGGERTIADFEGLGFNSEWATKLYNQEHVKQELQILYNRVNYDGTVDSPKNVFNWLTRARFKHYIKRDGIMVSIYEIAHGSLNGAKKLCPKLRNLFNGSIQFDNFKVLGKTISYEIQYTDFAIAGVIFAVQFGMYSFQLWHGDITTRQFLKSISACAVAVGTGFVGGFAAGYFVAGIAVLLGITAWPATIAVLLGTAVGGLACGGGADLLFRYLSEKFFPDGEDEELNAQRKLYCAALETLACNPDSTMRNIQQAYYRKAQATHPDKCDNKKVAEEDFKKLVAAYEIAKNYHEVLEDACKTLNISNPFTIDDLKACQRTITSNSEIKRAYNIAYRHIVYSANKWKGIRNWLDSDQNLKLRDPISLAIE</sequence>
<evidence type="ECO:0000259" key="8">
    <source>
        <dbReference type="PROSITE" id="PS50076"/>
    </source>
</evidence>
<dbReference type="InterPro" id="IPR036869">
    <property type="entry name" value="J_dom_sf"/>
</dbReference>
<feature type="transmembrane region" description="Helical" evidence="7">
    <location>
        <begin position="472"/>
        <end position="491"/>
    </location>
</feature>
<dbReference type="EC" id="2.4.2.31" evidence="6"/>
<organism evidence="9 10">
    <name type="scientific">Rotaria sordida</name>
    <dbReference type="NCBI Taxonomy" id="392033"/>
    <lineage>
        <taxon>Eukaryota</taxon>
        <taxon>Metazoa</taxon>
        <taxon>Spiralia</taxon>
        <taxon>Gnathifera</taxon>
        <taxon>Rotifera</taxon>
        <taxon>Eurotatoria</taxon>
        <taxon>Bdelloidea</taxon>
        <taxon>Philodinida</taxon>
        <taxon>Philodinidae</taxon>
        <taxon>Rotaria</taxon>
    </lineage>
</organism>
<evidence type="ECO:0000256" key="5">
    <source>
        <dbReference type="ARBA" id="ARBA00047597"/>
    </source>
</evidence>
<feature type="domain" description="J" evidence="8">
    <location>
        <begin position="587"/>
        <end position="644"/>
    </location>
</feature>
<reference evidence="9" key="1">
    <citation type="submission" date="2021-02" db="EMBL/GenBank/DDBJ databases">
        <authorList>
            <person name="Nowell W R."/>
        </authorList>
    </citation>
    <scope>NUCLEOTIDE SEQUENCE</scope>
</reference>
<keyword evidence="7" id="KW-1133">Transmembrane helix</keyword>
<proteinExistence type="inferred from homology"/>
<dbReference type="SUPFAM" id="SSF46565">
    <property type="entry name" value="Chaperone J-domain"/>
    <property type="match status" value="1"/>
</dbReference>
<evidence type="ECO:0000256" key="6">
    <source>
        <dbReference type="RuleBase" id="RU361228"/>
    </source>
</evidence>
<evidence type="ECO:0000256" key="7">
    <source>
        <dbReference type="SAM" id="Phobius"/>
    </source>
</evidence>
<name>A0A819G213_9BILA</name>
<dbReference type="Gene3D" id="3.90.176.10">
    <property type="entry name" value="Toxin ADP-ribosyltransferase, Chain A, domain 1"/>
    <property type="match status" value="1"/>
</dbReference>
<keyword evidence="6" id="KW-0521">NADP</keyword>
<keyword evidence="3 6" id="KW-0808">Transferase</keyword>
<keyword evidence="7" id="KW-0812">Transmembrane</keyword>
<feature type="transmembrane region" description="Helical" evidence="7">
    <location>
        <begin position="540"/>
        <end position="562"/>
    </location>
</feature>
<evidence type="ECO:0000256" key="2">
    <source>
        <dbReference type="ARBA" id="ARBA00022676"/>
    </source>
</evidence>
<feature type="transmembrane region" description="Helical" evidence="7">
    <location>
        <begin position="503"/>
        <end position="534"/>
    </location>
</feature>
<protein>
    <recommendedName>
        <fullName evidence="6">NAD(P)(+)--arginine ADP-ribosyltransferase</fullName>
        <ecNumber evidence="6">2.4.2.31</ecNumber>
    </recommendedName>
    <alternativeName>
        <fullName evidence="6">Mono(ADP-ribosyl)transferase</fullName>
    </alternativeName>
</protein>
<comment type="catalytic activity">
    <reaction evidence="5 6">
        <text>L-arginyl-[protein] + NAD(+) = N(omega)-(ADP-D-ribosyl)-L-arginyl-[protein] + nicotinamide + H(+)</text>
        <dbReference type="Rhea" id="RHEA:19149"/>
        <dbReference type="Rhea" id="RHEA-COMP:10532"/>
        <dbReference type="Rhea" id="RHEA-COMP:15087"/>
        <dbReference type="ChEBI" id="CHEBI:15378"/>
        <dbReference type="ChEBI" id="CHEBI:17154"/>
        <dbReference type="ChEBI" id="CHEBI:29965"/>
        <dbReference type="ChEBI" id="CHEBI:57540"/>
        <dbReference type="ChEBI" id="CHEBI:142554"/>
        <dbReference type="EC" id="2.4.2.31"/>
    </reaction>
</comment>
<comment type="similarity">
    <text evidence="1 6">Belongs to the Arg-specific ADP-ribosyltransferase family.</text>
</comment>
<dbReference type="GO" id="GO:0016779">
    <property type="term" value="F:nucleotidyltransferase activity"/>
    <property type="evidence" value="ECO:0007669"/>
    <property type="project" value="UniProtKB-KW"/>
</dbReference>
<dbReference type="GO" id="GO:0106274">
    <property type="term" value="F:NAD+-protein-arginine ADP-ribosyltransferase activity"/>
    <property type="evidence" value="ECO:0007669"/>
    <property type="project" value="UniProtKB-EC"/>
</dbReference>
<dbReference type="SMART" id="SM00271">
    <property type="entry name" value="DnaJ"/>
    <property type="match status" value="1"/>
</dbReference>
<dbReference type="EMBL" id="CAJOBE010003406">
    <property type="protein sequence ID" value="CAF3878468.1"/>
    <property type="molecule type" value="Genomic_DNA"/>
</dbReference>
<evidence type="ECO:0000256" key="4">
    <source>
        <dbReference type="ARBA" id="ARBA00022695"/>
    </source>
</evidence>
<accession>A0A819G213</accession>
<evidence type="ECO:0000256" key="1">
    <source>
        <dbReference type="ARBA" id="ARBA00009558"/>
    </source>
</evidence>
<dbReference type="Pfam" id="PF01129">
    <property type="entry name" value="ART"/>
    <property type="match status" value="1"/>
</dbReference>
<dbReference type="Pfam" id="PF00226">
    <property type="entry name" value="DnaJ"/>
    <property type="match status" value="1"/>
</dbReference>
<dbReference type="InterPro" id="IPR001623">
    <property type="entry name" value="DnaJ_domain"/>
</dbReference>
<dbReference type="CDD" id="cd06257">
    <property type="entry name" value="DnaJ"/>
    <property type="match status" value="1"/>
</dbReference>
<keyword evidence="2 6" id="KW-0328">Glycosyltransferase</keyword>
<keyword evidence="4" id="KW-0548">Nucleotidyltransferase</keyword>
<evidence type="ECO:0000313" key="9">
    <source>
        <dbReference type="EMBL" id="CAF3878468.1"/>
    </source>
</evidence>
<dbReference type="SUPFAM" id="SSF56399">
    <property type="entry name" value="ADP-ribosylation"/>
    <property type="match status" value="1"/>
</dbReference>
<keyword evidence="6" id="KW-0520">NAD</keyword>